<protein>
    <submittedName>
        <fullName evidence="2">Molecular chaperone</fullName>
    </submittedName>
</protein>
<reference evidence="2 3" key="1">
    <citation type="submission" date="2019-12" db="EMBL/GenBank/DDBJ databases">
        <title>Comparative genomics gives insights into the taxonomy of the Azoarcus-Aromatoleum group and reveals separate origins of nif in the plant-associated Azoarcus and non-plant-associated Aromatoleum sub-groups.</title>
        <authorList>
            <person name="Lafos M."/>
            <person name="Maluk M."/>
            <person name="Batista M."/>
            <person name="Junghare M."/>
            <person name="Carmona M."/>
            <person name="Faoro H."/>
            <person name="Cruz L.M."/>
            <person name="Battistoni F."/>
            <person name="De Souza E."/>
            <person name="Pedrosa F."/>
            <person name="Chen W.-M."/>
            <person name="Poole P.S."/>
            <person name="Dixon R.A."/>
            <person name="James E.K."/>
        </authorList>
    </citation>
    <scope>NUCLEOTIDE SEQUENCE [LARGE SCALE GENOMIC DNA]</scope>
    <source>
        <strain evidence="2 3">ToN1</strain>
    </source>
</reference>
<evidence type="ECO:0000313" key="3">
    <source>
        <dbReference type="Proteomes" id="UP000652074"/>
    </source>
</evidence>
<dbReference type="Proteomes" id="UP000652074">
    <property type="component" value="Unassembled WGS sequence"/>
</dbReference>
<dbReference type="Pfam" id="PF02613">
    <property type="entry name" value="Nitrate_red_del"/>
    <property type="match status" value="1"/>
</dbReference>
<dbReference type="InterPro" id="IPR050289">
    <property type="entry name" value="TorD/DmsD_chaperones"/>
</dbReference>
<comment type="caution">
    <text evidence="2">The sequence shown here is derived from an EMBL/GenBank/DDBJ whole genome shotgun (WGS) entry which is preliminary data.</text>
</comment>
<dbReference type="SUPFAM" id="SSF89155">
    <property type="entry name" value="TorD-like"/>
    <property type="match status" value="1"/>
</dbReference>
<gene>
    <name evidence="2" type="ORF">GPA26_14320</name>
</gene>
<keyword evidence="1" id="KW-0143">Chaperone</keyword>
<keyword evidence="3" id="KW-1185">Reference proteome</keyword>
<organism evidence="2 3">
    <name type="scientific">Aromatoleum petrolei</name>
    <dbReference type="NCBI Taxonomy" id="76116"/>
    <lineage>
        <taxon>Bacteria</taxon>
        <taxon>Pseudomonadati</taxon>
        <taxon>Pseudomonadota</taxon>
        <taxon>Betaproteobacteria</taxon>
        <taxon>Rhodocyclales</taxon>
        <taxon>Rhodocyclaceae</taxon>
        <taxon>Aromatoleum</taxon>
    </lineage>
</organism>
<dbReference type="InterPro" id="IPR036411">
    <property type="entry name" value="TorD-like_sf"/>
</dbReference>
<dbReference type="PANTHER" id="PTHR34227:SF1">
    <property type="entry name" value="DIMETHYL SULFOXIDE REDUCTASE CHAPERONE-RELATED"/>
    <property type="match status" value="1"/>
</dbReference>
<dbReference type="InterPro" id="IPR020945">
    <property type="entry name" value="DMSO/NO3_reduct_chaperone"/>
</dbReference>
<evidence type="ECO:0000313" key="2">
    <source>
        <dbReference type="EMBL" id="NMF89644.1"/>
    </source>
</evidence>
<dbReference type="RefSeq" id="WP_169207014.1">
    <property type="nucleotide sequence ID" value="NZ_CP059560.1"/>
</dbReference>
<sequence>MNAPATIFQPQHPLPGDVPVLTDEDRARAHHYALLGNLFFGAPEAPLLAALVASARVLGSGDTPFAVAWAGLGEVAADSDARGLHDEYHTLFYGVGRPEVMLFGSFYLAGFLMEEPLAELRDDLAELGLARRPGVAETEDHIAALAEVMRHLVLTGPDEAGLARQRRFFVRHLQPWYVRLADALAAAPQARFYARTGALMRVFFDIESEAFAME</sequence>
<proteinExistence type="predicted"/>
<dbReference type="EMBL" id="WTVR01000027">
    <property type="protein sequence ID" value="NMF89644.1"/>
    <property type="molecule type" value="Genomic_DNA"/>
</dbReference>
<dbReference type="Gene3D" id="1.10.3480.10">
    <property type="entry name" value="TorD-like"/>
    <property type="match status" value="1"/>
</dbReference>
<dbReference type="PANTHER" id="PTHR34227">
    <property type="entry name" value="CHAPERONE PROTEIN YCDY"/>
    <property type="match status" value="1"/>
</dbReference>
<name>A0ABX1MNX6_9RHOO</name>
<evidence type="ECO:0000256" key="1">
    <source>
        <dbReference type="ARBA" id="ARBA00023186"/>
    </source>
</evidence>
<accession>A0ABX1MNX6</accession>